<dbReference type="InterPro" id="IPR051082">
    <property type="entry name" value="Pentapeptide-BTB/POZ_domain"/>
</dbReference>
<dbReference type="SUPFAM" id="SSF141571">
    <property type="entry name" value="Pentapeptide repeat-like"/>
    <property type="match status" value="1"/>
</dbReference>
<dbReference type="PANTHER" id="PTHR14136">
    <property type="entry name" value="BTB_POZ DOMAIN-CONTAINING PROTEIN KCTD9"/>
    <property type="match status" value="1"/>
</dbReference>
<name>A0A3Q8I261_9BACT</name>
<dbReference type="PANTHER" id="PTHR14136:SF17">
    <property type="entry name" value="BTB_POZ DOMAIN-CONTAINING PROTEIN KCTD9"/>
    <property type="match status" value="1"/>
</dbReference>
<dbReference type="EMBL" id="MH908886">
    <property type="protein sequence ID" value="AYM52854.1"/>
    <property type="molecule type" value="Genomic_DNA"/>
</dbReference>
<reference evidence="1" key="1">
    <citation type="journal article" date="2018" name="J. Ind. Microbiol. Biotechnol.">
        <title>Genome mining reveals uncommon alkylpyrones as type III PKS products from myxobacteria.</title>
        <authorList>
            <person name="Hug J.J."/>
            <person name="Panter F."/>
            <person name="Krug D."/>
            <person name="Muller R."/>
        </authorList>
    </citation>
    <scope>NUCLEOTIDE SEQUENCE</scope>
    <source>
        <strain evidence="1">MCy9487</strain>
    </source>
</reference>
<dbReference type="Gene3D" id="2.160.20.80">
    <property type="entry name" value="E3 ubiquitin-protein ligase SopA"/>
    <property type="match status" value="1"/>
</dbReference>
<proteinExistence type="predicted"/>
<protein>
    <submittedName>
        <fullName evidence="1">Pentapeptide repeat-containing protein</fullName>
    </submittedName>
</protein>
<organism evidence="1">
    <name type="scientific">Cystobacterineae bacterium</name>
    <dbReference type="NCBI Taxonomy" id="1934914"/>
    <lineage>
        <taxon>Bacteria</taxon>
        <taxon>Pseudomonadati</taxon>
        <taxon>Myxococcota</taxon>
        <taxon>Myxococcia</taxon>
        <taxon>Myxococcales</taxon>
        <taxon>Cystobacterineae</taxon>
    </lineage>
</organism>
<evidence type="ECO:0000313" key="1">
    <source>
        <dbReference type="EMBL" id="AYM52854.1"/>
    </source>
</evidence>
<accession>A0A3Q8I261</accession>
<sequence>MTTEENASTALLRRLKQDDSFENESFTELDLQGADLSDKEFYKCTFQGCELQESRWKGTNLETCVFQGCNLTRAILNGTRLRGVRFGGSKLMGIDWTGVSSNPEVEFEECGMRYSSFVGISLRKTSWLRCVAPETNFFDIDLTDSDFSGTDLTGSNFRGCTLTRTDFSGATGLMLDPAQNRMKDTRVPVETAMGLAYSLGMIVDGYHAKVPVRAGPKKAR</sequence>
<dbReference type="InterPro" id="IPR001646">
    <property type="entry name" value="5peptide_repeat"/>
</dbReference>
<dbReference type="Pfam" id="PF00805">
    <property type="entry name" value="Pentapeptide"/>
    <property type="match status" value="1"/>
</dbReference>
<dbReference type="Pfam" id="PF13599">
    <property type="entry name" value="Pentapeptide_4"/>
    <property type="match status" value="1"/>
</dbReference>
<dbReference type="AlphaFoldDB" id="A0A3Q8I261"/>